<organism evidence="2 3">
    <name type="scientific">Capnocytophaga periodontitidis</name>
    <dbReference type="NCBI Taxonomy" id="2795027"/>
    <lineage>
        <taxon>Bacteria</taxon>
        <taxon>Pseudomonadati</taxon>
        <taxon>Bacteroidota</taxon>
        <taxon>Flavobacteriia</taxon>
        <taxon>Flavobacteriales</taxon>
        <taxon>Flavobacteriaceae</taxon>
        <taxon>Capnocytophaga</taxon>
    </lineage>
</organism>
<keyword evidence="3" id="KW-1185">Reference proteome</keyword>
<reference evidence="2 3" key="1">
    <citation type="journal article" date="2021" name="Int. J. Syst. Evol. Microbiol.">
        <title>Capnocytophaga periodontitidis sp. nov., isolated from subgingival plaque of periodontitis patient.</title>
        <authorList>
            <person name="Zhang Y."/>
            <person name="Qiao D."/>
            <person name="Shi W."/>
            <person name="Wu D."/>
            <person name="Cai M."/>
        </authorList>
    </citation>
    <scope>NUCLEOTIDE SEQUENCE [LARGE SCALE GENOMIC DNA]</scope>
    <source>
        <strain evidence="2 3">051621</strain>
    </source>
</reference>
<feature type="signal peptide" evidence="1">
    <location>
        <begin position="1"/>
        <end position="26"/>
    </location>
</feature>
<sequence>MKEYTKTALKKLFLFSIIVVCLMACATKKQSVFTNLDCDKYPVLDSLGYIEYTDDYLFTGKVFDQINQMGKVLVPCLIEKVKDTTPTYFRYAEICNFTEGDYAFFMLPYALKSKRDIYKEVVLKEFKKEYKSDAYMYDHLQAILFHTQDKTTNYNNRLRLYKRLKKWYLRNYKKPQKSTKPIPTTNG</sequence>
<feature type="chain" id="PRO_5045916967" description="Lipoprotein" evidence="1">
    <location>
        <begin position="27"/>
        <end position="187"/>
    </location>
</feature>
<evidence type="ECO:0000313" key="3">
    <source>
        <dbReference type="Proteomes" id="UP000641139"/>
    </source>
</evidence>
<name>A0ABS0SJG9_9FLAO</name>
<accession>A0ABS0SJG9</accession>
<evidence type="ECO:0008006" key="4">
    <source>
        <dbReference type="Google" id="ProtNLM"/>
    </source>
</evidence>
<dbReference type="RefSeq" id="WP_198465855.1">
    <property type="nucleotide sequence ID" value="NZ_JAEFDC010000001.1"/>
</dbReference>
<comment type="caution">
    <text evidence="2">The sequence shown here is derived from an EMBL/GenBank/DDBJ whole genome shotgun (WGS) entry which is preliminary data.</text>
</comment>
<gene>
    <name evidence="2" type="ORF">I7X30_02310</name>
</gene>
<evidence type="ECO:0000256" key="1">
    <source>
        <dbReference type="SAM" id="SignalP"/>
    </source>
</evidence>
<proteinExistence type="predicted"/>
<evidence type="ECO:0000313" key="2">
    <source>
        <dbReference type="EMBL" id="MBI1645898.1"/>
    </source>
</evidence>
<protein>
    <recommendedName>
        <fullName evidence="4">Lipoprotein</fullName>
    </recommendedName>
</protein>
<dbReference type="Proteomes" id="UP000641139">
    <property type="component" value="Unassembled WGS sequence"/>
</dbReference>
<keyword evidence="1" id="KW-0732">Signal</keyword>
<dbReference type="EMBL" id="JAEFDC010000001">
    <property type="protein sequence ID" value="MBI1645898.1"/>
    <property type="molecule type" value="Genomic_DNA"/>
</dbReference>